<reference evidence="1 2" key="1">
    <citation type="journal article" date="2019" name="Int. J. Syst. Evol. Microbiol.">
        <title>Acidithiobacillus sulfuriphilus sp. nov.: an extremely acidophilic sulfur-oxidizing chemolithotroph isolated from a neutral pH environment.</title>
        <authorList>
            <person name="Falagan C."/>
            <person name="Moya-Beltran A."/>
            <person name="Castro M."/>
            <person name="Quatrini R."/>
            <person name="Johnson D.B."/>
        </authorList>
    </citation>
    <scope>NUCLEOTIDE SEQUENCE [LARGE SCALE GENOMIC DNA]</scope>
    <source>
        <strain evidence="1 2">CJ-2</strain>
    </source>
</reference>
<dbReference type="EMBL" id="CP127527">
    <property type="protein sequence ID" value="XRI76672.1"/>
    <property type="molecule type" value="Genomic_DNA"/>
</dbReference>
<name>A0ACD5HM38_9PROT</name>
<protein>
    <submittedName>
        <fullName evidence="1">Single-stranded-DNA-specific exonuclease RecJ</fullName>
    </submittedName>
</protein>
<accession>A0ACD5HM38</accession>
<evidence type="ECO:0000313" key="2">
    <source>
        <dbReference type="Proteomes" id="UP000271650"/>
    </source>
</evidence>
<sequence length="577" mass="62462">MTRWVERPVPTAAYADLQAAGLSPLLARLYAARGVTSAAELSLEGRDLAPASGPSALYGLDAAARILADALMAGKGIVIVGDYDCDGATATALLVEALQACGAARVDYVVPNRFTCGYGLTPAVLELIPPAAEVLVTVDNGISSLEGVREAKARGLQVVITDHHLPGAELPAADAIVNPNQPACPFPWKGSAGVAVAFYLAAALRSVLDAEGWFAVRPRPSFAPLWDLVALGTVADVVPLERNNRILVMQGLRRLNAGRGRPGLQALLEVAGRASGRLQASDLGFILGPRINAAGRLEDMEIGIRLLLAPDLESARPLAMQLDELNRQRRGIEDDMRNTAEMLLEVETELLQNYGLCLFEPDWHAGVVGIVAGRLRERYHRPVIAFADLGDGWLQGSGRSIPALHLRDALAQCATQAPGLLGRFGGHAMAAGLRLRREALPQFQALFETVLRDRLSAEDLEESIATDGSLRGAELGLETARLLEGAGPWGNRFPEPLFSGSFRVCDWRLLKGGHLRFTLETPGGQRLEAVQFHPPAEPRSTWIEALYIPEINRYRGEERLQLRLRQWQCKEENDARN</sequence>
<proteinExistence type="predicted"/>
<keyword evidence="1" id="KW-0540">Nuclease</keyword>
<keyword evidence="2" id="KW-1185">Reference proteome</keyword>
<evidence type="ECO:0000313" key="1">
    <source>
        <dbReference type="EMBL" id="XRI76672.1"/>
    </source>
</evidence>
<keyword evidence="1" id="KW-0378">Hydrolase</keyword>
<organism evidence="1 2">
    <name type="scientific">Acidithiobacillus sulfuriphilus</name>
    <dbReference type="NCBI Taxonomy" id="1867749"/>
    <lineage>
        <taxon>Bacteria</taxon>
        <taxon>Pseudomonadati</taxon>
        <taxon>Pseudomonadota</taxon>
        <taxon>Acidithiobacillia</taxon>
        <taxon>Acidithiobacillales</taxon>
        <taxon>Acidithiobacillaceae</taxon>
        <taxon>Acidithiobacillus</taxon>
    </lineage>
</organism>
<gene>
    <name evidence="1" type="primary">recJ</name>
    <name evidence="1" type="ORF">EC580_012030</name>
</gene>
<keyword evidence="1" id="KW-0269">Exonuclease</keyword>
<dbReference type="Proteomes" id="UP000271650">
    <property type="component" value="Chromosome"/>
</dbReference>